<organism evidence="5 6">
    <name type="scientific">Reticulibacter mediterranei</name>
    <dbReference type="NCBI Taxonomy" id="2778369"/>
    <lineage>
        <taxon>Bacteria</taxon>
        <taxon>Bacillati</taxon>
        <taxon>Chloroflexota</taxon>
        <taxon>Ktedonobacteria</taxon>
        <taxon>Ktedonobacterales</taxon>
        <taxon>Reticulibacteraceae</taxon>
        <taxon>Reticulibacter</taxon>
    </lineage>
</organism>
<keyword evidence="2 3" id="KW-0378">Hydrolase</keyword>
<name>A0A8J3IU25_9CHLR</name>
<evidence type="ECO:0000256" key="3">
    <source>
        <dbReference type="RuleBase" id="RU003476"/>
    </source>
</evidence>
<dbReference type="Proteomes" id="UP000597444">
    <property type="component" value="Unassembled WGS sequence"/>
</dbReference>
<dbReference type="Pfam" id="PF00293">
    <property type="entry name" value="NUDIX"/>
    <property type="match status" value="1"/>
</dbReference>
<dbReference type="InterPro" id="IPR020084">
    <property type="entry name" value="NUDIX_hydrolase_CS"/>
</dbReference>
<proteinExistence type="inferred from homology"/>
<accession>A0A8J3IU25</accession>
<dbReference type="EMBL" id="BNJK01000001">
    <property type="protein sequence ID" value="GHO96777.1"/>
    <property type="molecule type" value="Genomic_DNA"/>
</dbReference>
<dbReference type="PROSITE" id="PS51462">
    <property type="entry name" value="NUDIX"/>
    <property type="match status" value="1"/>
</dbReference>
<gene>
    <name evidence="5" type="ORF">KSF_068250</name>
</gene>
<evidence type="ECO:0000256" key="2">
    <source>
        <dbReference type="ARBA" id="ARBA00022801"/>
    </source>
</evidence>
<dbReference type="PANTHER" id="PTHR43046:SF2">
    <property type="entry name" value="8-OXO-DGTP DIPHOSPHATASE-RELATED"/>
    <property type="match status" value="1"/>
</dbReference>
<dbReference type="RefSeq" id="WP_220207376.1">
    <property type="nucleotide sequence ID" value="NZ_BNJK01000001.1"/>
</dbReference>
<comment type="cofactor">
    <cofactor evidence="1">
        <name>Mg(2+)</name>
        <dbReference type="ChEBI" id="CHEBI:18420"/>
    </cofactor>
</comment>
<dbReference type="AlphaFoldDB" id="A0A8J3IU25"/>
<evidence type="ECO:0000313" key="5">
    <source>
        <dbReference type="EMBL" id="GHO96777.1"/>
    </source>
</evidence>
<dbReference type="InterPro" id="IPR000086">
    <property type="entry name" value="NUDIX_hydrolase_dom"/>
</dbReference>
<dbReference type="PRINTS" id="PR00502">
    <property type="entry name" value="NUDIXFAMILY"/>
</dbReference>
<dbReference type="PANTHER" id="PTHR43046">
    <property type="entry name" value="GDP-MANNOSE MANNOSYL HYDROLASE"/>
    <property type="match status" value="1"/>
</dbReference>
<evidence type="ECO:0000313" key="6">
    <source>
        <dbReference type="Proteomes" id="UP000597444"/>
    </source>
</evidence>
<dbReference type="GO" id="GO:0016787">
    <property type="term" value="F:hydrolase activity"/>
    <property type="evidence" value="ECO:0007669"/>
    <property type="project" value="UniProtKB-KW"/>
</dbReference>
<comment type="similarity">
    <text evidence="3">Belongs to the Nudix hydrolase family.</text>
</comment>
<keyword evidence="6" id="KW-1185">Reference proteome</keyword>
<dbReference type="Gene3D" id="3.90.79.10">
    <property type="entry name" value="Nucleoside Triphosphate Pyrophosphohydrolase"/>
    <property type="match status" value="1"/>
</dbReference>
<evidence type="ECO:0000256" key="1">
    <source>
        <dbReference type="ARBA" id="ARBA00001946"/>
    </source>
</evidence>
<dbReference type="SUPFAM" id="SSF55811">
    <property type="entry name" value="Nudix"/>
    <property type="match status" value="1"/>
</dbReference>
<dbReference type="PROSITE" id="PS00893">
    <property type="entry name" value="NUDIX_BOX"/>
    <property type="match status" value="1"/>
</dbReference>
<protein>
    <submittedName>
        <fullName evidence="5">NUDIX hydrolase</fullName>
    </submittedName>
</protein>
<evidence type="ECO:0000259" key="4">
    <source>
        <dbReference type="PROSITE" id="PS51462"/>
    </source>
</evidence>
<dbReference type="InterPro" id="IPR015797">
    <property type="entry name" value="NUDIX_hydrolase-like_dom_sf"/>
</dbReference>
<comment type="caution">
    <text evidence="5">The sequence shown here is derived from an EMBL/GenBank/DDBJ whole genome shotgun (WGS) entry which is preliminary data.</text>
</comment>
<feature type="domain" description="Nudix hydrolase" evidence="4">
    <location>
        <begin position="13"/>
        <end position="132"/>
    </location>
</feature>
<reference evidence="5" key="1">
    <citation type="submission" date="2020-10" db="EMBL/GenBank/DDBJ databases">
        <title>Taxonomic study of unclassified bacteria belonging to the class Ktedonobacteria.</title>
        <authorList>
            <person name="Yabe S."/>
            <person name="Wang C.M."/>
            <person name="Zheng Y."/>
            <person name="Sakai Y."/>
            <person name="Cavaletti L."/>
            <person name="Monciardini P."/>
            <person name="Donadio S."/>
        </authorList>
    </citation>
    <scope>NUCLEOTIDE SEQUENCE</scope>
    <source>
        <strain evidence="5">ID150040</strain>
    </source>
</reference>
<sequence length="153" mass="17408">MTEALVSTTRSATFRIGVYAVIFDQERVLLAHRRDIDWWNLPGGGMELDETVEEAMRREVREETGLDVAVERLIGVYSKPQKQEVVLTFRCSVVGGTLSATEESRECRFFSPDALPPNTLPKHRQRVEDALLDLPHAVIRDQRSSTEEDQHLS</sequence>
<dbReference type="InterPro" id="IPR020476">
    <property type="entry name" value="Nudix_hydrolase"/>
</dbReference>